<dbReference type="Pfam" id="PF00651">
    <property type="entry name" value="BTB"/>
    <property type="match status" value="1"/>
</dbReference>
<dbReference type="CDD" id="cd00121">
    <property type="entry name" value="MATH"/>
    <property type="match status" value="1"/>
</dbReference>
<dbReference type="Gene3D" id="2.60.210.10">
    <property type="entry name" value="Apoptosis, Tumor Necrosis Factor Receptor Associated Protein 2, Chain A"/>
    <property type="match status" value="1"/>
</dbReference>
<name>A0ABC8XD14_9POAL</name>
<keyword evidence="7" id="KW-1185">Reference proteome</keyword>
<feature type="domain" description="BTB" evidence="3">
    <location>
        <begin position="194"/>
        <end position="262"/>
    </location>
</feature>
<evidence type="ECO:0000313" key="5">
    <source>
        <dbReference type="EMBL" id="CAL4916704.1"/>
    </source>
</evidence>
<dbReference type="InterPro" id="IPR000210">
    <property type="entry name" value="BTB/POZ_dom"/>
</dbReference>
<dbReference type="EMBL" id="OZ075123">
    <property type="protein sequence ID" value="CAL4916704.1"/>
    <property type="molecule type" value="Genomic_DNA"/>
</dbReference>
<dbReference type="InterPro" id="IPR045005">
    <property type="entry name" value="BPM1-6"/>
</dbReference>
<evidence type="ECO:0000313" key="7">
    <source>
        <dbReference type="Proteomes" id="UP001497457"/>
    </source>
</evidence>
<dbReference type="PANTHER" id="PTHR26379">
    <property type="entry name" value="BTB/POZ AND MATH DOMAIN-CONTAINING PROTEIN 1"/>
    <property type="match status" value="1"/>
</dbReference>
<proteinExistence type="inferred from homology"/>
<gene>
    <name evidence="5" type="ORF">URODEC1_LOCUS18150</name>
    <name evidence="6" type="ORF">URODEC1_LOCUS23084</name>
</gene>
<dbReference type="PROSITE" id="PS50097">
    <property type="entry name" value="BTB"/>
    <property type="match status" value="1"/>
</dbReference>
<dbReference type="SMART" id="SM00225">
    <property type="entry name" value="BTB"/>
    <property type="match status" value="1"/>
</dbReference>
<evidence type="ECO:0000259" key="3">
    <source>
        <dbReference type="PROSITE" id="PS50097"/>
    </source>
</evidence>
<dbReference type="InterPro" id="IPR002083">
    <property type="entry name" value="MATH/TRAF_dom"/>
</dbReference>
<protein>
    <submittedName>
        <fullName evidence="6">Uncharacterized protein</fullName>
    </submittedName>
</protein>
<reference evidence="6 7" key="2">
    <citation type="submission" date="2024-10" db="EMBL/GenBank/DDBJ databases">
        <authorList>
            <person name="Ryan C."/>
        </authorList>
    </citation>
    <scope>NUCLEOTIDE SEQUENCE [LARGE SCALE GENOMIC DNA]</scope>
</reference>
<dbReference type="PANTHER" id="PTHR26379:SF396">
    <property type="entry name" value="BTB_POZ DOMAIN CONTAINING PROTEIN"/>
    <property type="match status" value="1"/>
</dbReference>
<organism evidence="6 7">
    <name type="scientific">Urochloa decumbens</name>
    <dbReference type="NCBI Taxonomy" id="240449"/>
    <lineage>
        <taxon>Eukaryota</taxon>
        <taxon>Viridiplantae</taxon>
        <taxon>Streptophyta</taxon>
        <taxon>Embryophyta</taxon>
        <taxon>Tracheophyta</taxon>
        <taxon>Spermatophyta</taxon>
        <taxon>Magnoliopsida</taxon>
        <taxon>Liliopsida</taxon>
        <taxon>Poales</taxon>
        <taxon>Poaceae</taxon>
        <taxon>PACMAD clade</taxon>
        <taxon>Panicoideae</taxon>
        <taxon>Panicodae</taxon>
        <taxon>Paniceae</taxon>
        <taxon>Melinidinae</taxon>
        <taxon>Urochloa</taxon>
    </lineage>
</organism>
<dbReference type="Pfam" id="PF22486">
    <property type="entry name" value="MATH_2"/>
    <property type="match status" value="1"/>
</dbReference>
<dbReference type="CDD" id="cd18280">
    <property type="entry name" value="BTB_POZ_BPM_plant"/>
    <property type="match status" value="1"/>
</dbReference>
<evidence type="ECO:0000259" key="4">
    <source>
        <dbReference type="PROSITE" id="PS50144"/>
    </source>
</evidence>
<comment type="pathway">
    <text evidence="1">Protein modification; protein ubiquitination.</text>
</comment>
<evidence type="ECO:0000256" key="1">
    <source>
        <dbReference type="ARBA" id="ARBA00004906"/>
    </source>
</evidence>
<sequence length="372" mass="40913">MPPAERAAGDLGGTFSASGIVGGTVTGHHLLHIDCYSQTKEELPTGEFIDSCPFSAGGRSWYIKYYPNGVESSVADFISIYLCLEQSVTQYVKARVRFSLLDQAGEPVPSHSHTTKIHGFCATAPNFGYRYFIKRALLEESEHLKDDSFTIRCDVTVTMKLRAEKRRPASPLVVVPPSNLHRNFGDLLASEDGADVTFQVASKRFKAHRCVLAARSPVFKAEVLGTMKESTSREAIRVDDMDEQVFRALLNFVYTDALPDFQDMEEHEQAAMAQHLLVAADRYNLERLKLICEDRLCSHIDTASAATILALAEQHCCPGLKEACFGFLSSPSALNAVMTTDGFDHLARSCPSVLKEVMANIASRVPVGLDEA</sequence>
<reference evidence="7" key="1">
    <citation type="submission" date="2024-06" db="EMBL/GenBank/DDBJ databases">
        <authorList>
            <person name="Ryan C."/>
        </authorList>
    </citation>
    <scope>NUCLEOTIDE SEQUENCE [LARGE SCALE GENOMIC DNA]</scope>
</reference>
<dbReference type="SUPFAM" id="SSF54695">
    <property type="entry name" value="POZ domain"/>
    <property type="match status" value="1"/>
</dbReference>
<comment type="similarity">
    <text evidence="2">Belongs to the Tdpoz family.</text>
</comment>
<dbReference type="InterPro" id="IPR011333">
    <property type="entry name" value="SKP1/BTB/POZ_sf"/>
</dbReference>
<evidence type="ECO:0000313" key="6">
    <source>
        <dbReference type="EMBL" id="CAL4924966.1"/>
    </source>
</evidence>
<dbReference type="AlphaFoldDB" id="A0ABC8XD14"/>
<dbReference type="PROSITE" id="PS50144">
    <property type="entry name" value="MATH"/>
    <property type="match status" value="1"/>
</dbReference>
<dbReference type="Proteomes" id="UP001497457">
    <property type="component" value="Chromosome 14rd"/>
</dbReference>
<accession>A0ABC8XD14</accession>
<dbReference type="Pfam" id="PF24570">
    <property type="entry name" value="BACK_BPM_SPOP"/>
    <property type="match status" value="1"/>
</dbReference>
<dbReference type="EMBL" id="OZ075124">
    <property type="protein sequence ID" value="CAL4924966.1"/>
    <property type="molecule type" value="Genomic_DNA"/>
</dbReference>
<dbReference type="InterPro" id="IPR008974">
    <property type="entry name" value="TRAF-like"/>
</dbReference>
<feature type="domain" description="MATH" evidence="4">
    <location>
        <begin position="26"/>
        <end position="155"/>
    </location>
</feature>
<evidence type="ECO:0000256" key="2">
    <source>
        <dbReference type="ARBA" id="ARBA00010846"/>
    </source>
</evidence>
<dbReference type="Gene3D" id="1.25.40.420">
    <property type="match status" value="1"/>
</dbReference>
<dbReference type="InterPro" id="IPR056423">
    <property type="entry name" value="BACK_BPM_SPOP"/>
</dbReference>
<dbReference type="Gene3D" id="3.30.710.10">
    <property type="entry name" value="Potassium Channel Kv1.1, Chain A"/>
    <property type="match status" value="1"/>
</dbReference>
<dbReference type="Proteomes" id="UP001497457">
    <property type="component" value="Chromosome 13rd"/>
</dbReference>
<dbReference type="SUPFAM" id="SSF49599">
    <property type="entry name" value="TRAF domain-like"/>
    <property type="match status" value="1"/>
</dbReference>